<keyword evidence="4" id="KW-0597">Phosphoprotein</keyword>
<name>A0A927FTE8_9HYPH</name>
<feature type="domain" description="Histidine kinase" evidence="15">
    <location>
        <begin position="227"/>
        <end position="440"/>
    </location>
</feature>
<keyword evidence="7" id="KW-0547">Nucleotide-binding</keyword>
<evidence type="ECO:0000259" key="16">
    <source>
        <dbReference type="PROSITE" id="PS50112"/>
    </source>
</evidence>
<evidence type="ECO:0000256" key="1">
    <source>
        <dbReference type="ARBA" id="ARBA00000085"/>
    </source>
</evidence>
<dbReference type="Gene3D" id="1.10.287.130">
    <property type="match status" value="1"/>
</dbReference>
<dbReference type="Gene3D" id="3.30.565.10">
    <property type="entry name" value="Histidine kinase-like ATPase, C-terminal domain"/>
    <property type="match status" value="1"/>
</dbReference>
<dbReference type="SUPFAM" id="SSF55785">
    <property type="entry name" value="PYP-like sensor domain (PAS domain)"/>
    <property type="match status" value="1"/>
</dbReference>
<reference evidence="17" key="1">
    <citation type="submission" date="2020-09" db="EMBL/GenBank/DDBJ databases">
        <title>Genome seq and assembly of Devosia sp.</title>
        <authorList>
            <person name="Chhetri G."/>
        </authorList>
    </citation>
    <scope>NUCLEOTIDE SEQUENCE</scope>
    <source>
        <strain evidence="17">PTR5</strain>
    </source>
</reference>
<dbReference type="InterPro" id="IPR004358">
    <property type="entry name" value="Sig_transdc_His_kin-like_C"/>
</dbReference>
<feature type="transmembrane region" description="Helical" evidence="14">
    <location>
        <begin position="84"/>
        <end position="104"/>
    </location>
</feature>
<keyword evidence="9" id="KW-0067">ATP-binding</keyword>
<dbReference type="FunFam" id="3.30.450.20:FF:000060">
    <property type="entry name" value="Sensor protein FixL"/>
    <property type="match status" value="1"/>
</dbReference>
<dbReference type="EC" id="2.7.13.3" evidence="3"/>
<dbReference type="CDD" id="cd00082">
    <property type="entry name" value="HisKA"/>
    <property type="match status" value="1"/>
</dbReference>
<dbReference type="Pfam" id="PF00512">
    <property type="entry name" value="HisKA"/>
    <property type="match status" value="1"/>
</dbReference>
<feature type="domain" description="PAS" evidence="16">
    <location>
        <begin position="80"/>
        <end position="150"/>
    </location>
</feature>
<evidence type="ECO:0000256" key="6">
    <source>
        <dbReference type="ARBA" id="ARBA00022679"/>
    </source>
</evidence>
<keyword evidence="5" id="KW-0479">Metal-binding</keyword>
<keyword evidence="11" id="KW-0902">Two-component regulatory system</keyword>
<dbReference type="Proteomes" id="UP000654108">
    <property type="component" value="Unassembled WGS sequence"/>
</dbReference>
<comment type="cofactor">
    <cofactor evidence="2">
        <name>heme</name>
        <dbReference type="ChEBI" id="CHEBI:30413"/>
    </cofactor>
</comment>
<keyword evidence="8" id="KW-0418">Kinase</keyword>
<dbReference type="CDD" id="cd00130">
    <property type="entry name" value="PAS"/>
    <property type="match status" value="1"/>
</dbReference>
<dbReference type="GO" id="GO:0006355">
    <property type="term" value="P:regulation of DNA-templated transcription"/>
    <property type="evidence" value="ECO:0007669"/>
    <property type="project" value="InterPro"/>
</dbReference>
<keyword evidence="14" id="KW-0472">Membrane</keyword>
<dbReference type="EMBL" id="JACYFU010000001">
    <property type="protein sequence ID" value="MBD8064418.1"/>
    <property type="molecule type" value="Genomic_DNA"/>
</dbReference>
<evidence type="ECO:0000256" key="7">
    <source>
        <dbReference type="ARBA" id="ARBA00022741"/>
    </source>
</evidence>
<dbReference type="PROSITE" id="PS50112">
    <property type="entry name" value="PAS"/>
    <property type="match status" value="1"/>
</dbReference>
<keyword evidence="10" id="KW-0408">Iron</keyword>
<dbReference type="SUPFAM" id="SSF55874">
    <property type="entry name" value="ATPase domain of HSP90 chaperone/DNA topoisomerase II/histidine kinase"/>
    <property type="match status" value="1"/>
</dbReference>
<dbReference type="InterPro" id="IPR013767">
    <property type="entry name" value="PAS_fold"/>
</dbReference>
<comment type="function">
    <text evidence="12">Putative oxygen sensor; modulates the activity of FixJ, a transcriptional activator of nitrogen fixation fixK gene. FixL probably acts as a kinase that phosphorylates FixJ.</text>
</comment>
<evidence type="ECO:0000256" key="14">
    <source>
        <dbReference type="SAM" id="Phobius"/>
    </source>
</evidence>
<dbReference type="SMART" id="SM00388">
    <property type="entry name" value="HisKA"/>
    <property type="match status" value="1"/>
</dbReference>
<evidence type="ECO:0000256" key="11">
    <source>
        <dbReference type="ARBA" id="ARBA00023012"/>
    </source>
</evidence>
<evidence type="ECO:0000256" key="8">
    <source>
        <dbReference type="ARBA" id="ARBA00022777"/>
    </source>
</evidence>
<dbReference type="InterPro" id="IPR036097">
    <property type="entry name" value="HisK_dim/P_sf"/>
</dbReference>
<evidence type="ECO:0000256" key="3">
    <source>
        <dbReference type="ARBA" id="ARBA00012438"/>
    </source>
</evidence>
<organism evidence="17 18">
    <name type="scientific">Devosia oryzisoli</name>
    <dbReference type="NCBI Taxonomy" id="2774138"/>
    <lineage>
        <taxon>Bacteria</taxon>
        <taxon>Pseudomonadati</taxon>
        <taxon>Pseudomonadota</taxon>
        <taxon>Alphaproteobacteria</taxon>
        <taxon>Hyphomicrobiales</taxon>
        <taxon>Devosiaceae</taxon>
        <taxon>Devosia</taxon>
    </lineage>
</organism>
<dbReference type="NCBIfam" id="TIGR00229">
    <property type="entry name" value="sensory_box"/>
    <property type="match status" value="1"/>
</dbReference>
<dbReference type="SMART" id="SM00387">
    <property type="entry name" value="HATPase_c"/>
    <property type="match status" value="1"/>
</dbReference>
<keyword evidence="5" id="KW-0349">Heme</keyword>
<dbReference type="InterPro" id="IPR036890">
    <property type="entry name" value="HATPase_C_sf"/>
</dbReference>
<dbReference type="InterPro" id="IPR003661">
    <property type="entry name" value="HisK_dim/P_dom"/>
</dbReference>
<evidence type="ECO:0000313" key="17">
    <source>
        <dbReference type="EMBL" id="MBD8064418.1"/>
    </source>
</evidence>
<evidence type="ECO:0000259" key="15">
    <source>
        <dbReference type="PROSITE" id="PS50109"/>
    </source>
</evidence>
<dbReference type="InterPro" id="IPR005467">
    <property type="entry name" value="His_kinase_dom"/>
</dbReference>
<accession>A0A927FTE8</accession>
<dbReference type="InterPro" id="IPR035965">
    <property type="entry name" value="PAS-like_dom_sf"/>
</dbReference>
<evidence type="ECO:0000256" key="9">
    <source>
        <dbReference type="ARBA" id="ARBA00022840"/>
    </source>
</evidence>
<keyword evidence="14" id="KW-1133">Transmembrane helix</keyword>
<comment type="caution">
    <text evidence="17">The sequence shown here is derived from an EMBL/GenBank/DDBJ whole genome shotgun (WGS) entry which is preliminary data.</text>
</comment>
<evidence type="ECO:0000256" key="12">
    <source>
        <dbReference type="ARBA" id="ARBA00059827"/>
    </source>
</evidence>
<keyword evidence="6" id="KW-0808">Transferase</keyword>
<dbReference type="PROSITE" id="PS50109">
    <property type="entry name" value="HIS_KIN"/>
    <property type="match status" value="1"/>
</dbReference>
<evidence type="ECO:0000256" key="2">
    <source>
        <dbReference type="ARBA" id="ARBA00001971"/>
    </source>
</evidence>
<dbReference type="SUPFAM" id="SSF47384">
    <property type="entry name" value="Homodimeric domain of signal transducing histidine kinase"/>
    <property type="match status" value="1"/>
</dbReference>
<dbReference type="AlphaFoldDB" id="A0A927FTE8"/>
<dbReference type="GO" id="GO:0000155">
    <property type="term" value="F:phosphorelay sensor kinase activity"/>
    <property type="evidence" value="ECO:0007669"/>
    <property type="project" value="InterPro"/>
</dbReference>
<dbReference type="SMART" id="SM00091">
    <property type="entry name" value="PAS"/>
    <property type="match status" value="1"/>
</dbReference>
<gene>
    <name evidence="17" type="ORF">IC608_02870</name>
</gene>
<dbReference type="Pfam" id="PF02518">
    <property type="entry name" value="HATPase_c"/>
    <property type="match status" value="1"/>
</dbReference>
<evidence type="ECO:0000313" key="18">
    <source>
        <dbReference type="Proteomes" id="UP000654108"/>
    </source>
</evidence>
<comment type="catalytic activity">
    <reaction evidence="1">
        <text>ATP + protein L-histidine = ADP + protein N-phospho-L-histidine.</text>
        <dbReference type="EC" id="2.7.13.3"/>
    </reaction>
</comment>
<dbReference type="PRINTS" id="PR00344">
    <property type="entry name" value="BCTRLSENSOR"/>
</dbReference>
<keyword evidence="14" id="KW-0812">Transmembrane</keyword>
<dbReference type="PANTHER" id="PTHR43065">
    <property type="entry name" value="SENSOR HISTIDINE KINASE"/>
    <property type="match status" value="1"/>
</dbReference>
<feature type="transmembrane region" description="Helical" evidence="14">
    <location>
        <begin position="9"/>
        <end position="29"/>
    </location>
</feature>
<dbReference type="InterPro" id="IPR000014">
    <property type="entry name" value="PAS"/>
</dbReference>
<evidence type="ECO:0000256" key="10">
    <source>
        <dbReference type="ARBA" id="ARBA00023004"/>
    </source>
</evidence>
<evidence type="ECO:0000256" key="4">
    <source>
        <dbReference type="ARBA" id="ARBA00022553"/>
    </source>
</evidence>
<dbReference type="Pfam" id="PF00989">
    <property type="entry name" value="PAS"/>
    <property type="match status" value="1"/>
</dbReference>
<keyword evidence="18" id="KW-1185">Reference proteome</keyword>
<evidence type="ECO:0000256" key="13">
    <source>
        <dbReference type="ARBA" id="ARBA00070616"/>
    </source>
</evidence>
<dbReference type="Gene3D" id="3.30.450.20">
    <property type="entry name" value="PAS domain"/>
    <property type="match status" value="1"/>
</dbReference>
<proteinExistence type="predicted"/>
<protein>
    <recommendedName>
        <fullName evidence="13">Sensor protein FixL</fullName>
        <ecNumber evidence="3">2.7.13.3</ecNumber>
    </recommendedName>
</protein>
<feature type="transmembrane region" description="Helical" evidence="14">
    <location>
        <begin position="41"/>
        <end position="63"/>
    </location>
</feature>
<dbReference type="PANTHER" id="PTHR43065:SF46">
    <property type="entry name" value="C4-DICARBOXYLATE TRANSPORT SENSOR PROTEIN DCTB"/>
    <property type="match status" value="1"/>
</dbReference>
<evidence type="ECO:0000256" key="5">
    <source>
        <dbReference type="ARBA" id="ARBA00022617"/>
    </source>
</evidence>
<dbReference type="InterPro" id="IPR003594">
    <property type="entry name" value="HATPase_dom"/>
</dbReference>
<sequence length="448" mass="48828">MGQSWASRYWSYLVAPFLAAGSFFALKLGERLFDVRIGPGIVLAALVLSGIIGLGIAFSSRTLSAARERERNTALFLASRNAELRALLLTVLDAVIVIDVSGTVRSMNPAAERQFGYASEEVVGRDVSMLMPEPYRSNHKGYMEHYLRTGEKHIIGNDRVVVGLRKDGTTFPIRLAVGEFAFNGERHFIGFVRDLTEMEETATELQQSQNELARLSRYTELGEMASTLAHELNQPLSVAANYVHGARRLLNGTSDPKLLQLHSALGEAGEQILRAGNIIRHLREFVRRGDADKQRCDVKTLVEEASVLALQGARAQGIRTFFELSETAPVLANPVQVQQVLVNLMRNALEAMQDSQSKTLVVRTSQEADHLIVDVIDSGTGIAPEIAGSLFKPFVSGKAGGMGVGLSISKRIVEAHGGTISASANASGGTRFRFSLPALVDREERDVQ</sequence>
<dbReference type="GO" id="GO:0005524">
    <property type="term" value="F:ATP binding"/>
    <property type="evidence" value="ECO:0007669"/>
    <property type="project" value="UniProtKB-KW"/>
</dbReference>